<dbReference type="SUPFAM" id="SSF53474">
    <property type="entry name" value="alpha/beta-Hydrolases"/>
    <property type="match status" value="1"/>
</dbReference>
<evidence type="ECO:0000313" key="3">
    <source>
        <dbReference type="Proteomes" id="UP000829476"/>
    </source>
</evidence>
<evidence type="ECO:0000313" key="2">
    <source>
        <dbReference type="EMBL" id="UNY97370.1"/>
    </source>
</evidence>
<keyword evidence="2" id="KW-0378">Hydrolase</keyword>
<dbReference type="EMBL" id="CP094326">
    <property type="protein sequence ID" value="UNY97370.1"/>
    <property type="molecule type" value="Genomic_DNA"/>
</dbReference>
<dbReference type="Gene3D" id="3.40.50.1820">
    <property type="entry name" value="alpha/beta hydrolase"/>
    <property type="match status" value="1"/>
</dbReference>
<dbReference type="GO" id="GO:0016787">
    <property type="term" value="F:hydrolase activity"/>
    <property type="evidence" value="ECO:0007669"/>
    <property type="project" value="UniProtKB-KW"/>
</dbReference>
<feature type="signal peptide" evidence="1">
    <location>
        <begin position="1"/>
        <end position="19"/>
    </location>
</feature>
<name>A0ABY3YI42_9FLAO</name>
<organism evidence="2 3">
    <name type="scientific">Zhouia spongiae</name>
    <dbReference type="NCBI Taxonomy" id="2202721"/>
    <lineage>
        <taxon>Bacteria</taxon>
        <taxon>Pseudomonadati</taxon>
        <taxon>Bacteroidota</taxon>
        <taxon>Flavobacteriia</taxon>
        <taxon>Flavobacteriales</taxon>
        <taxon>Flavobacteriaceae</taxon>
        <taxon>Zhouia</taxon>
    </lineage>
</organism>
<dbReference type="Proteomes" id="UP000829476">
    <property type="component" value="Chromosome"/>
</dbReference>
<feature type="chain" id="PRO_5046800090" evidence="1">
    <location>
        <begin position="20"/>
        <end position="464"/>
    </location>
</feature>
<dbReference type="InterPro" id="IPR029058">
    <property type="entry name" value="AB_hydrolase_fold"/>
</dbReference>
<reference evidence="2 3" key="1">
    <citation type="journal article" date="2018" name="Int. J. Syst. Evol. Microbiol.">
        <title>Zhouia spongiae sp. nov., isolated from a marine sponge.</title>
        <authorList>
            <person name="Zhuang L."/>
            <person name="Lin B."/>
            <person name="Qin F."/>
            <person name="Luo L."/>
        </authorList>
    </citation>
    <scope>NUCLEOTIDE SEQUENCE [LARGE SCALE GENOMIC DNA]</scope>
    <source>
        <strain evidence="2 3">HN-Y44</strain>
    </source>
</reference>
<dbReference type="RefSeq" id="WP_242935783.1">
    <property type="nucleotide sequence ID" value="NZ_CP094326.1"/>
</dbReference>
<sequence length="464" mass="53046">MKKQVLFFISALVFFGAEAQTSKYIKGGVLDAVEITSSSTETYASYVPANYDERKKWPVVYVFDPKAAGAEAIKGFISGAEDYGYVVIASNIAKNGDYQTNFRHISRLMNEVNDHFSIDPNRIILSGFSGAARLAAASAVLSKNISAVIGCGASFDVGGSYMPVKNTFMYVGVIGDEDFNYIEMLEGVNYLDMRKFDTELIVFKGGHEWPEEEYISKALRSLSVKYMAKGLQKRDDVLLERYYQVDYEEADRLLKKGDLLYSYDAFETMIENFRFFKDVDPVKDKLKEIKRSNLYKAQLSEYRRIVQAESLYRDEYYSFLPGDIELGDTRNLTYWSEEIEKINDLANSPKMENKKMAKRLRGLLAGLAGAYEKQLIPETHAQNLLFVNILYTILLPEEPAPYLKTVQFATMMGKYDMALYYLEDLLKSGYKNIKELDNLEGIALLRISTEYNDLLTKYDLKTRY</sequence>
<keyword evidence="1" id="KW-0732">Signal</keyword>
<protein>
    <submittedName>
        <fullName evidence="2">Alpha/beta hydrolase</fullName>
    </submittedName>
</protein>
<keyword evidence="3" id="KW-1185">Reference proteome</keyword>
<accession>A0ABY3YI42</accession>
<evidence type="ECO:0000256" key="1">
    <source>
        <dbReference type="SAM" id="SignalP"/>
    </source>
</evidence>
<proteinExistence type="predicted"/>
<gene>
    <name evidence="2" type="ORF">MQE36_09710</name>
</gene>